<dbReference type="Proteomes" id="UP000295636">
    <property type="component" value="Unassembled WGS sequence"/>
</dbReference>
<dbReference type="InterPro" id="IPR015655">
    <property type="entry name" value="PP2C"/>
</dbReference>
<feature type="domain" description="PPM-type phosphatase" evidence="1">
    <location>
        <begin position="3"/>
        <end position="243"/>
    </location>
</feature>
<dbReference type="PROSITE" id="PS51746">
    <property type="entry name" value="PPM_2"/>
    <property type="match status" value="1"/>
</dbReference>
<accession>A0A4R5KTS4</accession>
<gene>
    <name evidence="2" type="ORF">E1757_12525</name>
</gene>
<protein>
    <submittedName>
        <fullName evidence="2">Stp1/IreP family PP2C-type Ser/Thr phosphatase</fullName>
    </submittedName>
</protein>
<evidence type="ECO:0000313" key="3">
    <source>
        <dbReference type="Proteomes" id="UP000295636"/>
    </source>
</evidence>
<dbReference type="RefSeq" id="WP_133228296.1">
    <property type="nucleotide sequence ID" value="NZ_SMRT01000004.1"/>
</dbReference>
<keyword evidence="3" id="KW-1185">Reference proteome</keyword>
<dbReference type="AlphaFoldDB" id="A0A4R5KTS4"/>
<evidence type="ECO:0000259" key="1">
    <source>
        <dbReference type="PROSITE" id="PS51746"/>
    </source>
</evidence>
<comment type="caution">
    <text evidence="2">The sequence shown here is derived from an EMBL/GenBank/DDBJ whole genome shotgun (WGS) entry which is preliminary data.</text>
</comment>
<reference evidence="2 3" key="1">
    <citation type="submission" date="2019-03" db="EMBL/GenBank/DDBJ databases">
        <title>This is whole genome sequence of Paenibacillus sp MS74 strain.</title>
        <authorList>
            <person name="Trinh H.N."/>
        </authorList>
    </citation>
    <scope>NUCLEOTIDE SEQUENCE [LARGE SCALE GENOMIC DNA]</scope>
    <source>
        <strain evidence="2 3">MS74</strain>
    </source>
</reference>
<dbReference type="NCBIfam" id="NF033484">
    <property type="entry name" value="Stp1_PP2C_phos"/>
    <property type="match status" value="1"/>
</dbReference>
<organism evidence="2 3">
    <name type="scientific">Paenibacillus piri</name>
    <dbReference type="NCBI Taxonomy" id="2547395"/>
    <lineage>
        <taxon>Bacteria</taxon>
        <taxon>Bacillati</taxon>
        <taxon>Bacillota</taxon>
        <taxon>Bacilli</taxon>
        <taxon>Bacillales</taxon>
        <taxon>Paenibacillaceae</taxon>
        <taxon>Paenibacillus</taxon>
    </lineage>
</organism>
<dbReference type="Gene3D" id="3.60.40.10">
    <property type="entry name" value="PPM-type phosphatase domain"/>
    <property type="match status" value="1"/>
</dbReference>
<dbReference type="Pfam" id="PF13672">
    <property type="entry name" value="PP2C_2"/>
    <property type="match status" value="1"/>
</dbReference>
<dbReference type="InterPro" id="IPR001932">
    <property type="entry name" value="PPM-type_phosphatase-like_dom"/>
</dbReference>
<dbReference type="SUPFAM" id="SSF81606">
    <property type="entry name" value="PP2C-like"/>
    <property type="match status" value="1"/>
</dbReference>
<dbReference type="PANTHER" id="PTHR47992">
    <property type="entry name" value="PROTEIN PHOSPHATASE"/>
    <property type="match status" value="1"/>
</dbReference>
<evidence type="ECO:0000313" key="2">
    <source>
        <dbReference type="EMBL" id="TDF98307.1"/>
    </source>
</evidence>
<dbReference type="SMART" id="SM00332">
    <property type="entry name" value="PP2Cc"/>
    <property type="match status" value="1"/>
</dbReference>
<name>A0A4R5KTS4_9BACL</name>
<dbReference type="GO" id="GO:0004722">
    <property type="term" value="F:protein serine/threonine phosphatase activity"/>
    <property type="evidence" value="ECO:0007669"/>
    <property type="project" value="InterPro"/>
</dbReference>
<dbReference type="InterPro" id="IPR036457">
    <property type="entry name" value="PPM-type-like_dom_sf"/>
</dbReference>
<dbReference type="SMART" id="SM00331">
    <property type="entry name" value="PP2C_SIG"/>
    <property type="match status" value="1"/>
</dbReference>
<dbReference type="EMBL" id="SMRT01000004">
    <property type="protein sequence ID" value="TDF98307.1"/>
    <property type="molecule type" value="Genomic_DNA"/>
</dbReference>
<dbReference type="OrthoDB" id="9801841at2"/>
<sequence length="260" mass="27920">MIRTANQTDIGRVRLVNEDRAVVQEDLNGFVLAIVADGMGGHQAGDIASQMAVEIIHTELQSIPGDASVEERKNRLRAAIELANANIFAFAAERENYHGMGTTVVAVIADEHTVVVGHIGDSRAYQVNQAGIEQLTEDHSLVNELVKSGQITREEAGHHPRRNVLTRALGTEAGIEVDVRDVQWRYGDVLLLCSDGLSGLVSRERLLAVVNGDGLLEGKAQRLVAEAMEAGGDDNITVVLVSNDAGSTAVDTAHFDGEER</sequence>
<proteinExistence type="predicted"/>
<dbReference type="CDD" id="cd00143">
    <property type="entry name" value="PP2Cc"/>
    <property type="match status" value="1"/>
</dbReference>